<accession>A0A7C2JYV6</accession>
<dbReference type="InterPro" id="IPR052043">
    <property type="entry name" value="PolySaccharide_Degr_Enz"/>
</dbReference>
<evidence type="ECO:0008006" key="4">
    <source>
        <dbReference type="Google" id="ProtNLM"/>
    </source>
</evidence>
<evidence type="ECO:0000256" key="1">
    <source>
        <dbReference type="ARBA" id="ARBA00022801"/>
    </source>
</evidence>
<dbReference type="SUPFAM" id="SSF48208">
    <property type="entry name" value="Six-hairpin glycosidases"/>
    <property type="match status" value="1"/>
</dbReference>
<dbReference type="InterPro" id="IPR010905">
    <property type="entry name" value="Glyco_hydro_88"/>
</dbReference>
<comment type="caution">
    <text evidence="3">The sequence shown here is derived from an EMBL/GenBank/DDBJ whole genome shotgun (WGS) entry which is preliminary data.</text>
</comment>
<reference evidence="3" key="1">
    <citation type="journal article" date="2020" name="mSystems">
        <title>Genome- and Community-Level Interaction Insights into Carbon Utilization and Element Cycling Functions of Hydrothermarchaeota in Hydrothermal Sediment.</title>
        <authorList>
            <person name="Zhou Z."/>
            <person name="Liu Y."/>
            <person name="Xu W."/>
            <person name="Pan J."/>
            <person name="Luo Z.H."/>
            <person name="Li M."/>
        </authorList>
    </citation>
    <scope>NUCLEOTIDE SEQUENCE [LARGE SCALE GENOMIC DNA]</scope>
    <source>
        <strain evidence="3">SpSt-339</strain>
    </source>
</reference>
<evidence type="ECO:0000313" key="3">
    <source>
        <dbReference type="EMBL" id="HEN16044.1"/>
    </source>
</evidence>
<dbReference type="GO" id="GO:0005975">
    <property type="term" value="P:carbohydrate metabolic process"/>
    <property type="evidence" value="ECO:0007669"/>
    <property type="project" value="InterPro"/>
</dbReference>
<keyword evidence="2" id="KW-0732">Signal</keyword>
<organism evidence="3">
    <name type="scientific">Schlesneria paludicola</name>
    <dbReference type="NCBI Taxonomy" id="360056"/>
    <lineage>
        <taxon>Bacteria</taxon>
        <taxon>Pseudomonadati</taxon>
        <taxon>Planctomycetota</taxon>
        <taxon>Planctomycetia</taxon>
        <taxon>Planctomycetales</taxon>
        <taxon>Planctomycetaceae</taxon>
        <taxon>Schlesneria</taxon>
    </lineage>
</organism>
<protein>
    <recommendedName>
        <fullName evidence="4">Glycoside hydrolase family 88 protein</fullName>
    </recommendedName>
</protein>
<feature type="signal peptide" evidence="2">
    <location>
        <begin position="1"/>
        <end position="19"/>
    </location>
</feature>
<name>A0A7C2JYV6_9PLAN</name>
<dbReference type="PANTHER" id="PTHR33886">
    <property type="entry name" value="UNSATURATED RHAMNOGALACTURONAN HYDROLASE (EUROFUNG)"/>
    <property type="match status" value="1"/>
</dbReference>
<dbReference type="InterPro" id="IPR008928">
    <property type="entry name" value="6-hairpin_glycosidase_sf"/>
</dbReference>
<dbReference type="EMBL" id="DSOK01000315">
    <property type="protein sequence ID" value="HEN16044.1"/>
    <property type="molecule type" value="Genomic_DNA"/>
</dbReference>
<keyword evidence="1" id="KW-0378">Hydrolase</keyword>
<dbReference type="PANTHER" id="PTHR33886:SF8">
    <property type="entry name" value="UNSATURATED RHAMNOGALACTURONAN HYDROLASE (EUROFUNG)"/>
    <property type="match status" value="1"/>
</dbReference>
<dbReference type="InterPro" id="IPR012341">
    <property type="entry name" value="6hp_glycosidase-like_sf"/>
</dbReference>
<sequence>MFAMTSRLAGIGWSFFALAMVPTLPVAAGAQESRPASTVGDNPVRSPRQLAEQLAAVYGQRLDQVAYIPALPLVAKLRLSELTGVPKYAEEVDRVVAAFLRGEKTPVPKSGSEQAGHLVFAELAQRAKGQDRDRWIQLCRNAADQIFDADGKPLPIMPFHSEMSDAVFMAGPILAATGKLTGERKYFDAAAGHFASMRTLCLRADGLYRHSPMCEAAWGRGNGFPALGLALALSDWPEEHPSRQQLVGEFQQHMAALKPHQDVETGCWHQVIDHPESYDEYSCTCMIGFAMQRGIRRGWLNRTEYQSCVDRAWQAIRDRTSADGQLVNVCAGTGKQKTLQDYLNRPAINGQDDRGGAMGLLFATELLEVE</sequence>
<dbReference type="Pfam" id="PF07470">
    <property type="entry name" value="Glyco_hydro_88"/>
    <property type="match status" value="1"/>
</dbReference>
<gene>
    <name evidence="3" type="ORF">ENQ76_11330</name>
</gene>
<dbReference type="GO" id="GO:0016787">
    <property type="term" value="F:hydrolase activity"/>
    <property type="evidence" value="ECO:0007669"/>
    <property type="project" value="UniProtKB-KW"/>
</dbReference>
<dbReference type="Gene3D" id="1.50.10.10">
    <property type="match status" value="1"/>
</dbReference>
<dbReference type="AlphaFoldDB" id="A0A7C2JYV6"/>
<feature type="chain" id="PRO_5028152126" description="Glycoside hydrolase family 88 protein" evidence="2">
    <location>
        <begin position="20"/>
        <end position="370"/>
    </location>
</feature>
<evidence type="ECO:0000256" key="2">
    <source>
        <dbReference type="SAM" id="SignalP"/>
    </source>
</evidence>
<proteinExistence type="predicted"/>